<proteinExistence type="predicted"/>
<protein>
    <submittedName>
        <fullName evidence="2">Uncharacterized protein</fullName>
    </submittedName>
</protein>
<keyword evidence="3" id="KW-1185">Reference proteome</keyword>
<dbReference type="EMBL" id="JBAHYK010000204">
    <property type="protein sequence ID" value="KAL0576732.1"/>
    <property type="molecule type" value="Genomic_DNA"/>
</dbReference>
<dbReference type="Proteomes" id="UP001465976">
    <property type="component" value="Unassembled WGS sequence"/>
</dbReference>
<evidence type="ECO:0000313" key="3">
    <source>
        <dbReference type="Proteomes" id="UP001465976"/>
    </source>
</evidence>
<reference evidence="2 3" key="1">
    <citation type="submission" date="2024-02" db="EMBL/GenBank/DDBJ databases">
        <title>A draft genome for the cacao thread blight pathogen Marasmius crinis-equi.</title>
        <authorList>
            <person name="Cohen S.P."/>
            <person name="Baruah I.K."/>
            <person name="Amoako-Attah I."/>
            <person name="Bukari Y."/>
            <person name="Meinhardt L.W."/>
            <person name="Bailey B.A."/>
        </authorList>
    </citation>
    <scope>NUCLEOTIDE SEQUENCE [LARGE SCALE GENOMIC DNA]</scope>
    <source>
        <strain evidence="2 3">GH-76</strain>
    </source>
</reference>
<comment type="caution">
    <text evidence="2">The sequence shown here is derived from an EMBL/GenBank/DDBJ whole genome shotgun (WGS) entry which is preliminary data.</text>
</comment>
<name>A0ABR3FN72_9AGAR</name>
<organism evidence="2 3">
    <name type="scientific">Marasmius crinis-equi</name>
    <dbReference type="NCBI Taxonomy" id="585013"/>
    <lineage>
        <taxon>Eukaryota</taxon>
        <taxon>Fungi</taxon>
        <taxon>Dikarya</taxon>
        <taxon>Basidiomycota</taxon>
        <taxon>Agaricomycotina</taxon>
        <taxon>Agaricomycetes</taxon>
        <taxon>Agaricomycetidae</taxon>
        <taxon>Agaricales</taxon>
        <taxon>Marasmiineae</taxon>
        <taxon>Marasmiaceae</taxon>
        <taxon>Marasmius</taxon>
    </lineage>
</organism>
<accession>A0ABR3FN72</accession>
<feature type="region of interest" description="Disordered" evidence="1">
    <location>
        <begin position="1"/>
        <end position="27"/>
    </location>
</feature>
<sequence>MESRTESESTLSVTFPDAELTKTATESGRSIRPEIGSYLGIGITKDYDRQRCLKIVPCSPPETPIERSFNVFTKVLGPTLLCAQWTLPSLTAPGSAEEFKQFGDRLGVAVDLVVPESHSTSRGNLLEVKRMLLTSAVKWMDHWRQSLPDGAEIFWLCQNLMREISRNARMRAYYDSMLIPWGKRNEVSRYRDYNWGEVMEAELKKVAWKWI</sequence>
<evidence type="ECO:0000256" key="1">
    <source>
        <dbReference type="SAM" id="MobiDB-lite"/>
    </source>
</evidence>
<gene>
    <name evidence="2" type="ORF">V5O48_005255</name>
</gene>
<evidence type="ECO:0000313" key="2">
    <source>
        <dbReference type="EMBL" id="KAL0576732.1"/>
    </source>
</evidence>